<dbReference type="Pfam" id="PF00107">
    <property type="entry name" value="ADH_zinc_N"/>
    <property type="match status" value="1"/>
</dbReference>
<evidence type="ECO:0000313" key="2">
    <source>
        <dbReference type="EMBL" id="CAB4324169.1"/>
    </source>
</evidence>
<dbReference type="GO" id="GO:0016491">
    <property type="term" value="F:oxidoreductase activity"/>
    <property type="evidence" value="ECO:0007669"/>
    <property type="project" value="InterPro"/>
</dbReference>
<dbReference type="CDD" id="cd08241">
    <property type="entry name" value="QOR1"/>
    <property type="match status" value="1"/>
</dbReference>
<reference evidence="2" key="1">
    <citation type="submission" date="2020-05" db="EMBL/GenBank/DDBJ databases">
        <authorList>
            <person name="Chiriac C."/>
            <person name="Salcher M."/>
            <person name="Ghai R."/>
            <person name="Kavagutti S V."/>
        </authorList>
    </citation>
    <scope>NUCLEOTIDE SEQUENCE</scope>
</reference>
<dbReference type="InterPro" id="IPR020843">
    <property type="entry name" value="ER"/>
</dbReference>
<name>A0A6J5YKK8_9ZZZZ</name>
<dbReference type="SMART" id="SM00829">
    <property type="entry name" value="PKS_ER"/>
    <property type="match status" value="1"/>
</dbReference>
<dbReference type="Pfam" id="PF08240">
    <property type="entry name" value="ADH_N"/>
    <property type="match status" value="1"/>
</dbReference>
<dbReference type="PANTHER" id="PTHR43677">
    <property type="entry name" value="SHORT-CHAIN DEHYDROGENASE/REDUCTASE"/>
    <property type="match status" value="1"/>
</dbReference>
<dbReference type="InterPro" id="IPR051397">
    <property type="entry name" value="Zn-ADH-like_protein"/>
</dbReference>
<sequence length="334" mass="34444">MRCWQVVRHGDPTVAIELVDTEEPTPGPGEVRLRVLGAAVGLPDVFMTRGSYPFTPMLPFIAGQEVCGIVDMVGSGVDAGLGSAVDGLVGTRVMAVTNFYDGRGGFAQFAIARADTVFRVPDAMSDVDAAAFRIGYSTAWNGLVRRGALQAGETVLVLGAAGGSGAAAIVLAKALGATVIAVAAGSEKLAFCASLGADVAIDRRSGAVPAEVLTATGDRGVDVVFDPVGGELAESVLDTIAPGGRMLAIGFASGRWVQVETHHAVRRSYSLVGVYAGATSRQENEQDHEALLNLHSSGQFPSFVHAAPFTALPEVLAEIERGEIVGKAVVLVDS</sequence>
<organism evidence="2">
    <name type="scientific">freshwater metagenome</name>
    <dbReference type="NCBI Taxonomy" id="449393"/>
    <lineage>
        <taxon>unclassified sequences</taxon>
        <taxon>metagenomes</taxon>
        <taxon>ecological metagenomes</taxon>
    </lineage>
</organism>
<accession>A0A6J5YKK8</accession>
<gene>
    <name evidence="2" type="ORF">UFOPK1392_01933</name>
</gene>
<evidence type="ECO:0000259" key="1">
    <source>
        <dbReference type="SMART" id="SM00829"/>
    </source>
</evidence>
<dbReference type="Gene3D" id="3.40.50.720">
    <property type="entry name" value="NAD(P)-binding Rossmann-like Domain"/>
    <property type="match status" value="1"/>
</dbReference>
<dbReference type="InterPro" id="IPR013149">
    <property type="entry name" value="ADH-like_C"/>
</dbReference>
<dbReference type="InterPro" id="IPR011032">
    <property type="entry name" value="GroES-like_sf"/>
</dbReference>
<dbReference type="PANTHER" id="PTHR43677:SF4">
    <property type="entry name" value="QUINONE OXIDOREDUCTASE-LIKE PROTEIN 2"/>
    <property type="match status" value="1"/>
</dbReference>
<dbReference type="SUPFAM" id="SSF50129">
    <property type="entry name" value="GroES-like"/>
    <property type="match status" value="1"/>
</dbReference>
<dbReference type="SUPFAM" id="SSF51735">
    <property type="entry name" value="NAD(P)-binding Rossmann-fold domains"/>
    <property type="match status" value="1"/>
</dbReference>
<dbReference type="EMBL" id="CAEMXZ010000111">
    <property type="protein sequence ID" value="CAB4324169.1"/>
    <property type="molecule type" value="Genomic_DNA"/>
</dbReference>
<dbReference type="InterPro" id="IPR036291">
    <property type="entry name" value="NAD(P)-bd_dom_sf"/>
</dbReference>
<proteinExistence type="predicted"/>
<dbReference type="Gene3D" id="3.90.180.10">
    <property type="entry name" value="Medium-chain alcohol dehydrogenases, catalytic domain"/>
    <property type="match status" value="1"/>
</dbReference>
<dbReference type="AlphaFoldDB" id="A0A6J5YKK8"/>
<feature type="domain" description="Enoyl reductase (ER)" evidence="1">
    <location>
        <begin position="10"/>
        <end position="330"/>
    </location>
</feature>
<protein>
    <submittedName>
        <fullName evidence="2">Unannotated protein</fullName>
    </submittedName>
</protein>
<dbReference type="InterPro" id="IPR013154">
    <property type="entry name" value="ADH-like_N"/>
</dbReference>